<feature type="transmembrane region" description="Helical" evidence="6">
    <location>
        <begin position="322"/>
        <end position="339"/>
    </location>
</feature>
<dbReference type="AlphaFoldDB" id="A0AAV2YZ43"/>
<reference evidence="9" key="2">
    <citation type="journal article" date="2023" name="Microbiol Resour">
        <title>Decontamination and Annotation of the Draft Genome Sequence of the Oomycete Lagenidium giganteum ARSEF 373.</title>
        <authorList>
            <person name="Morgan W.R."/>
            <person name="Tartar A."/>
        </authorList>
    </citation>
    <scope>NUCLEOTIDE SEQUENCE</scope>
    <source>
        <strain evidence="9">ARSEF 373</strain>
    </source>
</reference>
<feature type="domain" description="ABC-2 type transporter transmembrane" evidence="7">
    <location>
        <begin position="183"/>
        <end position="393"/>
    </location>
</feature>
<name>A0AAV2YZ43_9STRA</name>
<dbReference type="PANTHER" id="PTHR48041">
    <property type="entry name" value="ABC TRANSPORTER G FAMILY MEMBER 28"/>
    <property type="match status" value="1"/>
</dbReference>
<keyword evidence="10" id="KW-1185">Reference proteome</keyword>
<keyword evidence="5 6" id="KW-0472">Membrane</keyword>
<dbReference type="EMBL" id="DAKRPA010000125">
    <property type="protein sequence ID" value="DAZ97784.1"/>
    <property type="molecule type" value="Genomic_DNA"/>
</dbReference>
<dbReference type="InterPro" id="IPR013525">
    <property type="entry name" value="ABC2_TM"/>
</dbReference>
<sequence length="458" mass="51111">MPRSHARLARIRGISGGERKRLSFATEVLTNPSLLFVDEPTSGLDSLMAKSVVAQLQQMARDGRTVIATIHQPSSGIFALFDVLYLLVDGCAVYHGRATDAVAYFAGLGLQCPSFVNPSDFFVKQLVIMDHGVARIERLKQEWKKQQTTLLRSDEEVGSYRGCLLGDSLATTPIEDTRLGVFQQTQLLCARNLVRTVRNKIGFRVLIFQALFISIIVGLVYLQLDVDQKGIQNFAGVLFFIVANQTFIAANPTFIAVPIELPITEREFKAGLYRLGSWYLAKNISELPLQILQPVTYFVPAYFMVGFGGGFLVWFYMQNIVILAYSAAIGLGYMVSCLARRVDLAPIVGVIILLPFLLFAGLFLNSADSPVYLVCLEYLSPMKFGYAAIMKVFWHHIKTIPCDSAVENCVALTGAEVLRNFGMESHSALEDGLLLLLINVCFRFAGFLFLWWHFRSRK</sequence>
<organism evidence="9 10">
    <name type="scientific">Lagenidium giganteum</name>
    <dbReference type="NCBI Taxonomy" id="4803"/>
    <lineage>
        <taxon>Eukaryota</taxon>
        <taxon>Sar</taxon>
        <taxon>Stramenopiles</taxon>
        <taxon>Oomycota</taxon>
        <taxon>Peronosporomycetes</taxon>
        <taxon>Pythiales</taxon>
        <taxon>Pythiaceae</taxon>
    </lineage>
</organism>
<dbReference type="SUPFAM" id="SSF52540">
    <property type="entry name" value="P-loop containing nucleoside triphosphate hydrolases"/>
    <property type="match status" value="1"/>
</dbReference>
<dbReference type="GO" id="GO:0016020">
    <property type="term" value="C:membrane"/>
    <property type="evidence" value="ECO:0007669"/>
    <property type="project" value="UniProtKB-SubCell"/>
</dbReference>
<feature type="transmembrane region" description="Helical" evidence="6">
    <location>
        <begin position="433"/>
        <end position="454"/>
    </location>
</feature>
<evidence type="ECO:0000256" key="6">
    <source>
        <dbReference type="SAM" id="Phobius"/>
    </source>
</evidence>
<evidence type="ECO:0000256" key="2">
    <source>
        <dbReference type="ARBA" id="ARBA00022448"/>
    </source>
</evidence>
<evidence type="ECO:0000256" key="1">
    <source>
        <dbReference type="ARBA" id="ARBA00004141"/>
    </source>
</evidence>
<accession>A0AAV2YZ43</accession>
<dbReference type="GO" id="GO:0140359">
    <property type="term" value="F:ABC-type transporter activity"/>
    <property type="evidence" value="ECO:0007669"/>
    <property type="project" value="InterPro"/>
</dbReference>
<evidence type="ECO:0000256" key="3">
    <source>
        <dbReference type="ARBA" id="ARBA00022692"/>
    </source>
</evidence>
<evidence type="ECO:0000259" key="8">
    <source>
        <dbReference type="Pfam" id="PF19055"/>
    </source>
</evidence>
<reference evidence="9" key="1">
    <citation type="submission" date="2022-11" db="EMBL/GenBank/DDBJ databases">
        <authorList>
            <person name="Morgan W.R."/>
            <person name="Tartar A."/>
        </authorList>
    </citation>
    <scope>NUCLEOTIDE SEQUENCE</scope>
    <source>
        <strain evidence="9">ARSEF 373</strain>
    </source>
</reference>
<dbReference type="InterPro" id="IPR050352">
    <property type="entry name" value="ABCG_transporters"/>
</dbReference>
<dbReference type="InterPro" id="IPR043926">
    <property type="entry name" value="ABCG_dom"/>
</dbReference>
<feature type="transmembrane region" description="Helical" evidence="6">
    <location>
        <begin position="344"/>
        <end position="364"/>
    </location>
</feature>
<comment type="caution">
    <text evidence="9">The sequence shown here is derived from an EMBL/GenBank/DDBJ whole genome shotgun (WGS) entry which is preliminary data.</text>
</comment>
<evidence type="ECO:0000313" key="10">
    <source>
        <dbReference type="Proteomes" id="UP001146120"/>
    </source>
</evidence>
<feature type="transmembrane region" description="Helical" evidence="6">
    <location>
        <begin position="201"/>
        <end position="222"/>
    </location>
</feature>
<evidence type="ECO:0000259" key="7">
    <source>
        <dbReference type="Pfam" id="PF01061"/>
    </source>
</evidence>
<dbReference type="InterPro" id="IPR027417">
    <property type="entry name" value="P-loop_NTPase"/>
</dbReference>
<dbReference type="Proteomes" id="UP001146120">
    <property type="component" value="Unassembled WGS sequence"/>
</dbReference>
<feature type="transmembrane region" description="Helical" evidence="6">
    <location>
        <begin position="295"/>
        <end position="316"/>
    </location>
</feature>
<feature type="transmembrane region" description="Helical" evidence="6">
    <location>
        <begin position="234"/>
        <end position="259"/>
    </location>
</feature>
<evidence type="ECO:0000313" key="9">
    <source>
        <dbReference type="EMBL" id="DAZ97784.1"/>
    </source>
</evidence>
<dbReference type="Gene3D" id="3.40.50.300">
    <property type="entry name" value="P-loop containing nucleotide triphosphate hydrolases"/>
    <property type="match status" value="1"/>
</dbReference>
<protein>
    <recommendedName>
        <fullName evidence="11">ABC transporter</fullName>
    </recommendedName>
</protein>
<proteinExistence type="predicted"/>
<feature type="domain" description="ABC transporter family G" evidence="8">
    <location>
        <begin position="71"/>
        <end position="126"/>
    </location>
</feature>
<comment type="subcellular location">
    <subcellularLocation>
        <location evidence="1">Membrane</location>
        <topology evidence="1">Multi-pass membrane protein</topology>
    </subcellularLocation>
</comment>
<evidence type="ECO:0000256" key="4">
    <source>
        <dbReference type="ARBA" id="ARBA00022989"/>
    </source>
</evidence>
<dbReference type="Pfam" id="PF01061">
    <property type="entry name" value="ABC2_membrane"/>
    <property type="match status" value="1"/>
</dbReference>
<dbReference type="Pfam" id="PF19055">
    <property type="entry name" value="ABC2_membrane_7"/>
    <property type="match status" value="1"/>
</dbReference>
<evidence type="ECO:0000256" key="5">
    <source>
        <dbReference type="ARBA" id="ARBA00023136"/>
    </source>
</evidence>
<keyword evidence="4 6" id="KW-1133">Transmembrane helix</keyword>
<keyword evidence="2" id="KW-0813">Transport</keyword>
<dbReference type="PANTHER" id="PTHR48041:SF139">
    <property type="entry name" value="PROTEIN SCARLET"/>
    <property type="match status" value="1"/>
</dbReference>
<gene>
    <name evidence="9" type="ORF">N0F65_009530</name>
</gene>
<keyword evidence="3 6" id="KW-0812">Transmembrane</keyword>
<evidence type="ECO:0008006" key="11">
    <source>
        <dbReference type="Google" id="ProtNLM"/>
    </source>
</evidence>